<evidence type="ECO:0008006" key="7">
    <source>
        <dbReference type="Google" id="ProtNLM"/>
    </source>
</evidence>
<dbReference type="RefSeq" id="WP_274229903.1">
    <property type="nucleotide sequence ID" value="NZ_BAABHQ010000002.1"/>
</dbReference>
<keyword evidence="6" id="KW-1185">Reference proteome</keyword>
<evidence type="ECO:0000256" key="4">
    <source>
        <dbReference type="SAM" id="Phobius"/>
    </source>
</evidence>
<proteinExistence type="predicted"/>
<keyword evidence="4" id="KW-1133">Transmembrane helix</keyword>
<organism evidence="5 6">
    <name type="scientific">Actinomycetospora straminea</name>
    <dbReference type="NCBI Taxonomy" id="663607"/>
    <lineage>
        <taxon>Bacteria</taxon>
        <taxon>Bacillati</taxon>
        <taxon>Actinomycetota</taxon>
        <taxon>Actinomycetes</taxon>
        <taxon>Pseudonocardiales</taxon>
        <taxon>Pseudonocardiaceae</taxon>
        <taxon>Actinomycetospora</taxon>
    </lineage>
</organism>
<comment type="caution">
    <text evidence="5">The sequence shown here is derived from an EMBL/GenBank/DDBJ whole genome shotgun (WGS) entry which is preliminary data.</text>
</comment>
<evidence type="ECO:0000313" key="6">
    <source>
        <dbReference type="Proteomes" id="UP001500457"/>
    </source>
</evidence>
<gene>
    <name evidence="5" type="ORF">GCM10023203_13220</name>
</gene>
<reference evidence="6" key="1">
    <citation type="journal article" date="2019" name="Int. J. Syst. Evol. Microbiol.">
        <title>The Global Catalogue of Microorganisms (GCM) 10K type strain sequencing project: providing services to taxonomists for standard genome sequencing and annotation.</title>
        <authorList>
            <consortium name="The Broad Institute Genomics Platform"/>
            <consortium name="The Broad Institute Genome Sequencing Center for Infectious Disease"/>
            <person name="Wu L."/>
            <person name="Ma J."/>
        </authorList>
    </citation>
    <scope>NUCLEOTIDE SEQUENCE [LARGE SCALE GENOMIC DNA]</scope>
    <source>
        <strain evidence="6">JCM 17983</strain>
    </source>
</reference>
<keyword evidence="2 4" id="KW-0472">Membrane</keyword>
<comment type="subcellular location">
    <subcellularLocation>
        <location evidence="1">Membrane</location>
    </subcellularLocation>
</comment>
<sequence>MPGGRPEELSATSPTTAQKAPETDEATDKPAATPEQRRRRLVTVLAVLTVLALAAAVASGVYWWTGTQSSDANAAAMRDEAIDAAEQIVVNINTVRPATLDADLNAAQTSLTEPMLGEYQRVRQQFAENLRQSQAEVIAAPVSAALTAFDPLHEPPTASAIVAIDVNARSATAQPTSKQQLFLVEMIRTPDGWKAAKATPSTGQQ</sequence>
<name>A0ABP9E128_9PSEU</name>
<accession>A0ABP9E128</accession>
<evidence type="ECO:0000256" key="2">
    <source>
        <dbReference type="ARBA" id="ARBA00023136"/>
    </source>
</evidence>
<feature type="region of interest" description="Disordered" evidence="3">
    <location>
        <begin position="1"/>
        <end position="35"/>
    </location>
</feature>
<evidence type="ECO:0000313" key="5">
    <source>
        <dbReference type="EMBL" id="GAA4866297.1"/>
    </source>
</evidence>
<dbReference type="PANTHER" id="PTHR37042">
    <property type="entry name" value="OUTER MEMBRANE PROTEIN RV1973"/>
    <property type="match status" value="1"/>
</dbReference>
<feature type="transmembrane region" description="Helical" evidence="4">
    <location>
        <begin position="41"/>
        <end position="64"/>
    </location>
</feature>
<evidence type="ECO:0000256" key="1">
    <source>
        <dbReference type="ARBA" id="ARBA00004370"/>
    </source>
</evidence>
<dbReference type="Proteomes" id="UP001500457">
    <property type="component" value="Unassembled WGS sequence"/>
</dbReference>
<protein>
    <recommendedName>
        <fullName evidence="7">Mce-associated membrane protein</fullName>
    </recommendedName>
</protein>
<dbReference type="EMBL" id="BAABHQ010000002">
    <property type="protein sequence ID" value="GAA4866297.1"/>
    <property type="molecule type" value="Genomic_DNA"/>
</dbReference>
<dbReference type="PANTHER" id="PTHR37042:SF4">
    <property type="entry name" value="OUTER MEMBRANE PROTEIN RV1973"/>
    <property type="match status" value="1"/>
</dbReference>
<evidence type="ECO:0000256" key="3">
    <source>
        <dbReference type="SAM" id="MobiDB-lite"/>
    </source>
</evidence>
<keyword evidence="4" id="KW-0812">Transmembrane</keyword>